<sequence>MIIQPYYFYIARCLDNSIYIGITNNLDNRIKRHNEGNGAVWIKQHGNAKIIYSEKYQTYLEAHRRELQIKKWSRKKKEDLINGNFKSHTKKILN</sequence>
<protein>
    <recommendedName>
        <fullName evidence="2">GIY-YIG domain-containing protein</fullName>
    </recommendedName>
</protein>
<dbReference type="Proteomes" id="UP000230779">
    <property type="component" value="Unassembled WGS sequence"/>
</dbReference>
<dbReference type="PANTHER" id="PTHR34477:SF1">
    <property type="entry name" value="UPF0213 PROTEIN YHBQ"/>
    <property type="match status" value="1"/>
</dbReference>
<reference evidence="3 4" key="1">
    <citation type="submission" date="2017-09" db="EMBL/GenBank/DDBJ databases">
        <title>Depth-based differentiation of microbial function through sediment-hosted aquifers and enrichment of novel symbionts in the deep terrestrial subsurface.</title>
        <authorList>
            <person name="Probst A.J."/>
            <person name="Ladd B."/>
            <person name="Jarett J.K."/>
            <person name="Geller-Mcgrath D.E."/>
            <person name="Sieber C.M."/>
            <person name="Emerson J.B."/>
            <person name="Anantharaman K."/>
            <person name="Thomas B.C."/>
            <person name="Malmstrom R."/>
            <person name="Stieglmeier M."/>
            <person name="Klingl A."/>
            <person name="Woyke T."/>
            <person name="Ryan C.M."/>
            <person name="Banfield J.F."/>
        </authorList>
    </citation>
    <scope>NUCLEOTIDE SEQUENCE [LARGE SCALE GENOMIC DNA]</scope>
    <source>
        <strain evidence="3">CG_4_10_14_0_8_um_filter_42_10</strain>
    </source>
</reference>
<evidence type="ECO:0000313" key="3">
    <source>
        <dbReference type="EMBL" id="PIY96810.1"/>
    </source>
</evidence>
<comment type="caution">
    <text evidence="3">The sequence shown here is derived from an EMBL/GenBank/DDBJ whole genome shotgun (WGS) entry which is preliminary data.</text>
</comment>
<organism evidence="3 4">
    <name type="scientific">Candidatus Kerfeldbacteria bacterium CG_4_10_14_0_8_um_filter_42_10</name>
    <dbReference type="NCBI Taxonomy" id="2014248"/>
    <lineage>
        <taxon>Bacteria</taxon>
        <taxon>Candidatus Kerfeldiibacteriota</taxon>
    </lineage>
</organism>
<feature type="domain" description="GIY-YIG" evidence="2">
    <location>
        <begin position="4"/>
        <end position="79"/>
    </location>
</feature>
<evidence type="ECO:0000259" key="2">
    <source>
        <dbReference type="PROSITE" id="PS50164"/>
    </source>
</evidence>
<proteinExistence type="inferred from homology"/>
<name>A0A2M7RJ97_9BACT</name>
<dbReference type="InterPro" id="IPR035901">
    <property type="entry name" value="GIY-YIG_endonuc_sf"/>
</dbReference>
<dbReference type="SUPFAM" id="SSF82771">
    <property type="entry name" value="GIY-YIG endonuclease"/>
    <property type="match status" value="1"/>
</dbReference>
<gene>
    <name evidence="3" type="ORF">COY66_02680</name>
</gene>
<dbReference type="PROSITE" id="PS50164">
    <property type="entry name" value="GIY_YIG"/>
    <property type="match status" value="1"/>
</dbReference>
<dbReference type="Pfam" id="PF01541">
    <property type="entry name" value="GIY-YIG"/>
    <property type="match status" value="1"/>
</dbReference>
<evidence type="ECO:0000256" key="1">
    <source>
        <dbReference type="ARBA" id="ARBA00007435"/>
    </source>
</evidence>
<dbReference type="InterPro" id="IPR000305">
    <property type="entry name" value="GIY-YIG_endonuc"/>
</dbReference>
<dbReference type="InterPro" id="IPR050190">
    <property type="entry name" value="UPF0213_domain"/>
</dbReference>
<accession>A0A2M7RJ97</accession>
<evidence type="ECO:0000313" key="4">
    <source>
        <dbReference type="Proteomes" id="UP000230779"/>
    </source>
</evidence>
<dbReference type="AlphaFoldDB" id="A0A2M7RJ97"/>
<dbReference type="EMBL" id="PFMD01000027">
    <property type="protein sequence ID" value="PIY96810.1"/>
    <property type="molecule type" value="Genomic_DNA"/>
</dbReference>
<dbReference type="SMART" id="SM00465">
    <property type="entry name" value="GIYc"/>
    <property type="match status" value="1"/>
</dbReference>
<comment type="similarity">
    <text evidence="1">Belongs to the UPF0213 family.</text>
</comment>
<dbReference type="PANTHER" id="PTHR34477">
    <property type="entry name" value="UPF0213 PROTEIN YHBQ"/>
    <property type="match status" value="1"/>
</dbReference>
<dbReference type="Gene3D" id="3.40.1440.10">
    <property type="entry name" value="GIY-YIG endonuclease"/>
    <property type="match status" value="1"/>
</dbReference>
<dbReference type="CDD" id="cd10456">
    <property type="entry name" value="GIY-YIG_UPF0213"/>
    <property type="match status" value="1"/>
</dbReference>